<sequence>MQRAESFIVRRTKPVEVSTSMIAHNEGLIFAEGFTEEVDKEISEMKLSFNARARIVSESYLTAFNA</sequence>
<dbReference type="AlphaFoldDB" id="A0A369JLI7"/>
<evidence type="ECO:0000256" key="4">
    <source>
        <dbReference type="ARBA" id="ARBA00023212"/>
    </source>
</evidence>
<dbReference type="InterPro" id="IPR034666">
    <property type="entry name" value="ARPC2/4"/>
</dbReference>
<evidence type="ECO:0000256" key="1">
    <source>
        <dbReference type="ARBA" id="ARBA00004245"/>
    </source>
</evidence>
<dbReference type="GO" id="GO:0005885">
    <property type="term" value="C:Arp2/3 protein complex"/>
    <property type="evidence" value="ECO:0007669"/>
    <property type="project" value="InterPro"/>
</dbReference>
<proteinExistence type="predicted"/>
<keyword evidence="2" id="KW-0963">Cytoplasm</keyword>
<keyword evidence="6" id="KW-1185">Reference proteome</keyword>
<dbReference type="STRING" id="39966.A0A369JLI7"/>
<dbReference type="EMBL" id="LUEZ02000048">
    <property type="protein sequence ID" value="RDB23081.1"/>
    <property type="molecule type" value="Genomic_DNA"/>
</dbReference>
<keyword evidence="3" id="KW-0009">Actin-binding</keyword>
<dbReference type="Pfam" id="PF05856">
    <property type="entry name" value="ARPC4"/>
    <property type="match status" value="1"/>
</dbReference>
<dbReference type="OrthoDB" id="336240at2759"/>
<dbReference type="InterPro" id="IPR008384">
    <property type="entry name" value="ARPC4"/>
</dbReference>
<comment type="subcellular location">
    <subcellularLocation>
        <location evidence="1">Cytoplasm</location>
        <location evidence="1">Cytoskeleton</location>
    </subcellularLocation>
</comment>
<gene>
    <name evidence="5" type="primary">Arpc4_2</name>
    <name evidence="5" type="ORF">Hypma_009891</name>
</gene>
<name>A0A369JLI7_HYPMA</name>
<dbReference type="GO" id="GO:0030041">
    <property type="term" value="P:actin filament polymerization"/>
    <property type="evidence" value="ECO:0007669"/>
    <property type="project" value="InterPro"/>
</dbReference>
<dbReference type="GO" id="GO:0003779">
    <property type="term" value="F:actin binding"/>
    <property type="evidence" value="ECO:0007669"/>
    <property type="project" value="UniProtKB-KW"/>
</dbReference>
<comment type="caution">
    <text evidence="5">The sequence shown here is derived from an EMBL/GenBank/DDBJ whole genome shotgun (WGS) entry which is preliminary data.</text>
</comment>
<reference evidence="5" key="1">
    <citation type="submission" date="2018-04" db="EMBL/GenBank/DDBJ databases">
        <title>Whole genome sequencing of Hypsizygus marmoreus.</title>
        <authorList>
            <person name="Choi I.-G."/>
            <person name="Min B."/>
            <person name="Kim J.-G."/>
            <person name="Kim S."/>
            <person name="Oh Y.-L."/>
            <person name="Kong W.-S."/>
            <person name="Park H."/>
            <person name="Jeong J."/>
            <person name="Song E.-S."/>
        </authorList>
    </citation>
    <scope>NUCLEOTIDE SEQUENCE [LARGE SCALE GENOMIC DNA]</scope>
    <source>
        <strain evidence="5">51987-8</strain>
    </source>
</reference>
<keyword evidence="4" id="KW-0206">Cytoskeleton</keyword>
<protein>
    <submittedName>
        <fullName evidence="5">Actin-related protein 2/3 complex subunit 4</fullName>
    </submittedName>
</protein>
<dbReference type="SUPFAM" id="SSF69645">
    <property type="entry name" value="Arp2/3 complex subunits"/>
    <property type="match status" value="1"/>
</dbReference>
<evidence type="ECO:0000256" key="2">
    <source>
        <dbReference type="ARBA" id="ARBA00022490"/>
    </source>
</evidence>
<dbReference type="Proteomes" id="UP000076154">
    <property type="component" value="Unassembled WGS sequence"/>
</dbReference>
<dbReference type="InParanoid" id="A0A369JLI7"/>
<dbReference type="GO" id="GO:0034314">
    <property type="term" value="P:Arp2/3 complex-mediated actin nucleation"/>
    <property type="evidence" value="ECO:0007669"/>
    <property type="project" value="InterPro"/>
</dbReference>
<evidence type="ECO:0000313" key="6">
    <source>
        <dbReference type="Proteomes" id="UP000076154"/>
    </source>
</evidence>
<evidence type="ECO:0000313" key="5">
    <source>
        <dbReference type="EMBL" id="RDB23081.1"/>
    </source>
</evidence>
<evidence type="ECO:0000256" key="3">
    <source>
        <dbReference type="ARBA" id="ARBA00023203"/>
    </source>
</evidence>
<accession>A0A369JLI7</accession>
<organism evidence="5 6">
    <name type="scientific">Hypsizygus marmoreus</name>
    <name type="common">White beech mushroom</name>
    <name type="synonym">Agaricus marmoreus</name>
    <dbReference type="NCBI Taxonomy" id="39966"/>
    <lineage>
        <taxon>Eukaryota</taxon>
        <taxon>Fungi</taxon>
        <taxon>Dikarya</taxon>
        <taxon>Basidiomycota</taxon>
        <taxon>Agaricomycotina</taxon>
        <taxon>Agaricomycetes</taxon>
        <taxon>Agaricomycetidae</taxon>
        <taxon>Agaricales</taxon>
        <taxon>Tricholomatineae</taxon>
        <taxon>Lyophyllaceae</taxon>
        <taxon>Hypsizygus</taxon>
    </lineage>
</organism>
<dbReference type="Gene3D" id="3.30.1460.20">
    <property type="match status" value="1"/>
</dbReference>